<protein>
    <submittedName>
        <fullName evidence="1">Uncharacterized protein</fullName>
    </submittedName>
</protein>
<name>C9MPG8_9BACT</name>
<accession>C9MPG8</accession>
<proteinExistence type="predicted"/>
<dbReference type="AlphaFoldDB" id="C9MPG8"/>
<keyword evidence="2" id="KW-1185">Reference proteome</keyword>
<dbReference type="STRING" id="649761.HMPREF0973_01509"/>
<comment type="caution">
    <text evidence="1">The sequence shown here is derived from an EMBL/GenBank/DDBJ whole genome shotgun (WGS) entry which is preliminary data.</text>
</comment>
<dbReference type="EMBL" id="ACVA01000033">
    <property type="protein sequence ID" value="EEX18565.1"/>
    <property type="molecule type" value="Genomic_DNA"/>
</dbReference>
<gene>
    <name evidence="1" type="ORF">HMPREF0973_01509</name>
</gene>
<evidence type="ECO:0000313" key="1">
    <source>
        <dbReference type="EMBL" id="EEX18565.1"/>
    </source>
</evidence>
<dbReference type="Proteomes" id="UP000003327">
    <property type="component" value="Unassembled WGS sequence"/>
</dbReference>
<organism evidence="1 2">
    <name type="scientific">Prevotella veroralis F0319</name>
    <dbReference type="NCBI Taxonomy" id="649761"/>
    <lineage>
        <taxon>Bacteria</taxon>
        <taxon>Pseudomonadati</taxon>
        <taxon>Bacteroidota</taxon>
        <taxon>Bacteroidia</taxon>
        <taxon>Bacteroidales</taxon>
        <taxon>Prevotellaceae</taxon>
        <taxon>Prevotella</taxon>
    </lineage>
</organism>
<sequence>MKEYKGQYRKLTCFFNDCEVREVCVEKQNSWCFSAQILLVLLTINLKIQSR</sequence>
<reference evidence="1 2" key="1">
    <citation type="submission" date="2009-09" db="EMBL/GenBank/DDBJ databases">
        <authorList>
            <person name="Weinstock G."/>
            <person name="Sodergren E."/>
            <person name="Clifton S."/>
            <person name="Fulton L."/>
            <person name="Fulton B."/>
            <person name="Courtney L."/>
            <person name="Fronick C."/>
            <person name="Harrison M."/>
            <person name="Strong C."/>
            <person name="Farmer C."/>
            <person name="Delahaunty K."/>
            <person name="Markovic C."/>
            <person name="Hall O."/>
            <person name="Minx P."/>
            <person name="Tomlinson C."/>
            <person name="Mitreva M."/>
            <person name="Nelson J."/>
            <person name="Hou S."/>
            <person name="Wollam A."/>
            <person name="Pepin K.H."/>
            <person name="Johnson M."/>
            <person name="Bhonagiri V."/>
            <person name="Nash W.E."/>
            <person name="Warren W."/>
            <person name="Chinwalla A."/>
            <person name="Mardis E.R."/>
            <person name="Wilson R.K."/>
        </authorList>
    </citation>
    <scope>NUCLEOTIDE SEQUENCE [LARGE SCALE GENOMIC DNA]</scope>
    <source>
        <strain evidence="1 2">F0319</strain>
    </source>
</reference>
<dbReference type="HOGENOM" id="CLU_3102354_0_0_10"/>
<evidence type="ECO:0000313" key="2">
    <source>
        <dbReference type="Proteomes" id="UP000003327"/>
    </source>
</evidence>